<sequence>MDDNKKLAAERSLEIIRDAIWRSRRDVMNDAATPMIVWGVLICITGIAVSWAWGATGEPLWNLLWVVMGGIGWCYYLINLKRRYDGGQAHTFASQVIRWTWMYFAMISVFAVIFSCIPNKAAHEWPYVPIYPIVMLLFALASAVQTTVMNVKENYGFSAMSLMGAGWALQDSGTEQAFDMAMVGLVCLVVPGIVIKYKVWKQNGERETE</sequence>
<dbReference type="EMBL" id="JACJJG010000006">
    <property type="protein sequence ID" value="MBM6672752.1"/>
    <property type="molecule type" value="Genomic_DNA"/>
</dbReference>
<protein>
    <submittedName>
        <fullName evidence="2">Uncharacterized protein</fullName>
    </submittedName>
</protein>
<organism evidence="2 3">
    <name type="scientific">Marseilla massiliensis</name>
    <dbReference type="NCBI Taxonomy" id="1841864"/>
    <lineage>
        <taxon>Bacteria</taxon>
        <taxon>Pseudomonadati</taxon>
        <taxon>Bacteroidota</taxon>
        <taxon>Bacteroidia</taxon>
        <taxon>Bacteroidales</taxon>
        <taxon>Prevotellaceae</taxon>
        <taxon>Marseilla</taxon>
    </lineage>
</organism>
<keyword evidence="3" id="KW-1185">Reference proteome</keyword>
<dbReference type="RefSeq" id="WP_205103265.1">
    <property type="nucleotide sequence ID" value="NZ_JACJJG010000006.1"/>
</dbReference>
<dbReference type="AlphaFoldDB" id="A0A938WPD0"/>
<dbReference type="Proteomes" id="UP000706891">
    <property type="component" value="Unassembled WGS sequence"/>
</dbReference>
<accession>A0A938WPD0</accession>
<name>A0A938WPD0_9BACT</name>
<evidence type="ECO:0000313" key="2">
    <source>
        <dbReference type="EMBL" id="MBM6672752.1"/>
    </source>
</evidence>
<keyword evidence="1" id="KW-0812">Transmembrane</keyword>
<feature type="transmembrane region" description="Helical" evidence="1">
    <location>
        <begin position="60"/>
        <end position="78"/>
    </location>
</feature>
<feature type="transmembrane region" description="Helical" evidence="1">
    <location>
        <begin position="99"/>
        <end position="117"/>
    </location>
</feature>
<reference evidence="2" key="2">
    <citation type="journal article" date="2021" name="Sci. Rep.">
        <title>The distribution of antibiotic resistance genes in chicken gut microbiota commensals.</title>
        <authorList>
            <person name="Juricova H."/>
            <person name="Matiasovicova J."/>
            <person name="Kubasova T."/>
            <person name="Cejkova D."/>
            <person name="Rychlik I."/>
        </authorList>
    </citation>
    <scope>NUCLEOTIDE SEQUENCE</scope>
    <source>
        <strain evidence="2">An824</strain>
    </source>
</reference>
<feature type="transmembrane region" description="Helical" evidence="1">
    <location>
        <begin position="176"/>
        <end position="197"/>
    </location>
</feature>
<keyword evidence="1" id="KW-1133">Transmembrane helix</keyword>
<evidence type="ECO:0000313" key="3">
    <source>
        <dbReference type="Proteomes" id="UP000706891"/>
    </source>
</evidence>
<keyword evidence="1" id="KW-0472">Membrane</keyword>
<comment type="caution">
    <text evidence="2">The sequence shown here is derived from an EMBL/GenBank/DDBJ whole genome shotgun (WGS) entry which is preliminary data.</text>
</comment>
<feature type="transmembrane region" description="Helical" evidence="1">
    <location>
        <begin position="31"/>
        <end position="54"/>
    </location>
</feature>
<proteinExistence type="predicted"/>
<evidence type="ECO:0000256" key="1">
    <source>
        <dbReference type="SAM" id="Phobius"/>
    </source>
</evidence>
<reference evidence="2" key="1">
    <citation type="submission" date="2020-08" db="EMBL/GenBank/DDBJ databases">
        <authorList>
            <person name="Cejkova D."/>
            <person name="Kubasova T."/>
            <person name="Jahodarova E."/>
            <person name="Rychlik I."/>
        </authorList>
    </citation>
    <scope>NUCLEOTIDE SEQUENCE</scope>
    <source>
        <strain evidence="2">An824</strain>
    </source>
</reference>
<feature type="transmembrane region" description="Helical" evidence="1">
    <location>
        <begin position="129"/>
        <end position="148"/>
    </location>
</feature>
<gene>
    <name evidence="2" type="ORF">H6A34_02490</name>
</gene>